<gene>
    <name evidence="3" type="ORF">SAMN04488135_12350</name>
</gene>
<dbReference type="SUPFAM" id="SSF53335">
    <property type="entry name" value="S-adenosyl-L-methionine-dependent methyltransferases"/>
    <property type="match status" value="1"/>
</dbReference>
<protein>
    <submittedName>
        <fullName evidence="3">Methyltransferase domain-containing protein</fullName>
    </submittedName>
</protein>
<dbReference type="Pfam" id="PF10119">
    <property type="entry name" value="MethyTransf_Reg"/>
    <property type="match status" value="1"/>
</dbReference>
<feature type="domain" description="Methyltransferase" evidence="2">
    <location>
        <begin position="46"/>
        <end position="156"/>
    </location>
</feature>
<evidence type="ECO:0000259" key="2">
    <source>
        <dbReference type="Pfam" id="PF13847"/>
    </source>
</evidence>
<dbReference type="OrthoDB" id="323463at2"/>
<name>A0A1M6AXI7_9BURK</name>
<evidence type="ECO:0000313" key="4">
    <source>
        <dbReference type="Proteomes" id="UP000184226"/>
    </source>
</evidence>
<keyword evidence="4" id="KW-1185">Reference proteome</keyword>
<dbReference type="AlphaFoldDB" id="A0A1M6AXI7"/>
<keyword evidence="3" id="KW-0808">Transferase</keyword>
<dbReference type="InterPro" id="IPR025714">
    <property type="entry name" value="Methyltranfer_dom"/>
</dbReference>
<proteinExistence type="predicted"/>
<dbReference type="InterPro" id="IPR018773">
    <property type="entry name" value="MeTrfase_reg_dom_prd"/>
</dbReference>
<dbReference type="InterPro" id="IPR029063">
    <property type="entry name" value="SAM-dependent_MTases_sf"/>
</dbReference>
<dbReference type="STRING" id="658167.SAMN04488135_12350"/>
<dbReference type="RefSeq" id="WP_073109866.1">
    <property type="nucleotide sequence ID" value="NZ_FQXE01000023.1"/>
</dbReference>
<dbReference type="Gene3D" id="3.40.50.150">
    <property type="entry name" value="Vaccinia Virus protein VP39"/>
    <property type="match status" value="1"/>
</dbReference>
<dbReference type="CDD" id="cd02440">
    <property type="entry name" value="AdoMet_MTases"/>
    <property type="match status" value="1"/>
</dbReference>
<evidence type="ECO:0000259" key="1">
    <source>
        <dbReference type="Pfam" id="PF10119"/>
    </source>
</evidence>
<accession>A0A1M6AXI7</accession>
<reference evidence="3 4" key="1">
    <citation type="submission" date="2016-11" db="EMBL/GenBank/DDBJ databases">
        <authorList>
            <person name="Jaros S."/>
            <person name="Januszkiewicz K."/>
            <person name="Wedrychowicz H."/>
        </authorList>
    </citation>
    <scope>NUCLEOTIDE SEQUENCE [LARGE SCALE GENOMIC DNA]</scope>
    <source>
        <strain evidence="3 4">CGMCC 1.10190</strain>
    </source>
</reference>
<dbReference type="EMBL" id="FQXE01000023">
    <property type="protein sequence ID" value="SHI41195.1"/>
    <property type="molecule type" value="Genomic_DNA"/>
</dbReference>
<sequence>MQADLDGYTGEVGYAERFHRGTAPAWLHFVAGGLGRSAPDPSRPYRWCELGCGPGLGAALLAAANPHAAFHAVDFNPAHISAGRAWAASAALGNLSFQQSSFADLAQAPAGQREPYDYIVLTGVYAWVSPSNQQAIRAFVRRFLAPGGLVYLSYPCYPGMTEMVPVRNLLREYARAADGDAPRRAATALAQLRALGHAGAPWLASRPELLGALDDAAGRDPAYLVHDLLAEHWQVQHVGQVVGDWTDGGCSWLGAAQPADNIDAIALPAQTGPLLAGLPGAALRESARAFAANQALRHDIYQRVGGPPRLDEPAHRQALLRQRLHRLPAPRDQAADARALAAVSAPYFGPLRQALAREAIRYDRCAAWPSYAAQPGELNAAFQLLAGAGIAHPILHAAPDPRPAQALNLALCRAALQGRPIQWLAAPALGSAISASLAQMAAWLALHEGAGSGAAPIADRAWQAWRRLSAALPARPTAAFAHALADFENEVLPCWLRLGVAADRRP</sequence>
<dbReference type="GO" id="GO:0032259">
    <property type="term" value="P:methylation"/>
    <property type="evidence" value="ECO:0007669"/>
    <property type="project" value="UniProtKB-KW"/>
</dbReference>
<dbReference type="Proteomes" id="UP000184226">
    <property type="component" value="Unassembled WGS sequence"/>
</dbReference>
<feature type="domain" description="Methyltransferase regulatory" evidence="1">
    <location>
        <begin position="221"/>
        <end position="302"/>
    </location>
</feature>
<organism evidence="3 4">
    <name type="scientific">Pollutimonas bauzanensis</name>
    <dbReference type="NCBI Taxonomy" id="658167"/>
    <lineage>
        <taxon>Bacteria</taxon>
        <taxon>Pseudomonadati</taxon>
        <taxon>Pseudomonadota</taxon>
        <taxon>Betaproteobacteria</taxon>
        <taxon>Burkholderiales</taxon>
        <taxon>Alcaligenaceae</taxon>
        <taxon>Pollutimonas</taxon>
    </lineage>
</organism>
<dbReference type="GO" id="GO:0008168">
    <property type="term" value="F:methyltransferase activity"/>
    <property type="evidence" value="ECO:0007669"/>
    <property type="project" value="UniProtKB-KW"/>
</dbReference>
<evidence type="ECO:0000313" key="3">
    <source>
        <dbReference type="EMBL" id="SHI41195.1"/>
    </source>
</evidence>
<keyword evidence="3" id="KW-0489">Methyltransferase</keyword>
<dbReference type="Pfam" id="PF13847">
    <property type="entry name" value="Methyltransf_31"/>
    <property type="match status" value="1"/>
</dbReference>